<dbReference type="GO" id="GO:0019239">
    <property type="term" value="F:deaminase activity"/>
    <property type="evidence" value="ECO:0007669"/>
    <property type="project" value="TreeGrafter"/>
</dbReference>
<dbReference type="CDD" id="cd00448">
    <property type="entry name" value="YjgF_YER057c_UK114_family"/>
    <property type="match status" value="1"/>
</dbReference>
<proteinExistence type="inferred from homology"/>
<dbReference type="SUPFAM" id="SSF55298">
    <property type="entry name" value="YjgF-like"/>
    <property type="match status" value="1"/>
</dbReference>
<dbReference type="PANTHER" id="PTHR11803">
    <property type="entry name" value="2-IMINOBUTANOATE/2-IMINOPROPANOATE DEAMINASE RIDA"/>
    <property type="match status" value="1"/>
</dbReference>
<dbReference type="GO" id="GO:0005829">
    <property type="term" value="C:cytosol"/>
    <property type="evidence" value="ECO:0007669"/>
    <property type="project" value="TreeGrafter"/>
</dbReference>
<comment type="similarity">
    <text evidence="1">Belongs to the RutC family.</text>
</comment>
<dbReference type="AlphaFoldDB" id="A0A382YT15"/>
<sequence>TVDQFQTAMNNLDLVLRKAGGKPEDIVKVMVFLTDISDRARINPIRQRYFGDHRPASTLVEVSKLVLPELRVEIEAEAVVID</sequence>
<feature type="non-terminal residue" evidence="2">
    <location>
        <position position="1"/>
    </location>
</feature>
<dbReference type="Gene3D" id="3.30.1330.40">
    <property type="entry name" value="RutC-like"/>
    <property type="match status" value="1"/>
</dbReference>
<accession>A0A382YT15</accession>
<dbReference type="PANTHER" id="PTHR11803:SF58">
    <property type="entry name" value="PROTEIN HMF1-RELATED"/>
    <property type="match status" value="1"/>
</dbReference>
<organism evidence="2">
    <name type="scientific">marine metagenome</name>
    <dbReference type="NCBI Taxonomy" id="408172"/>
    <lineage>
        <taxon>unclassified sequences</taxon>
        <taxon>metagenomes</taxon>
        <taxon>ecological metagenomes</taxon>
    </lineage>
</organism>
<dbReference type="EMBL" id="UINC01178285">
    <property type="protein sequence ID" value="SVD86354.1"/>
    <property type="molecule type" value="Genomic_DNA"/>
</dbReference>
<reference evidence="2" key="1">
    <citation type="submission" date="2018-05" db="EMBL/GenBank/DDBJ databases">
        <authorList>
            <person name="Lanie J.A."/>
            <person name="Ng W.-L."/>
            <person name="Kazmierczak K.M."/>
            <person name="Andrzejewski T.M."/>
            <person name="Davidsen T.M."/>
            <person name="Wayne K.J."/>
            <person name="Tettelin H."/>
            <person name="Glass J.I."/>
            <person name="Rusch D."/>
            <person name="Podicherti R."/>
            <person name="Tsui H.-C.T."/>
            <person name="Winkler M.E."/>
        </authorList>
    </citation>
    <scope>NUCLEOTIDE SEQUENCE</scope>
</reference>
<dbReference type="InterPro" id="IPR035959">
    <property type="entry name" value="RutC-like_sf"/>
</dbReference>
<protein>
    <submittedName>
        <fullName evidence="2">Uncharacterized protein</fullName>
    </submittedName>
</protein>
<name>A0A382YT15_9ZZZZ</name>
<evidence type="ECO:0000256" key="1">
    <source>
        <dbReference type="ARBA" id="ARBA00010552"/>
    </source>
</evidence>
<evidence type="ECO:0000313" key="2">
    <source>
        <dbReference type="EMBL" id="SVD86354.1"/>
    </source>
</evidence>
<gene>
    <name evidence="2" type="ORF">METZ01_LOCUS439208</name>
</gene>
<dbReference type="Pfam" id="PF01042">
    <property type="entry name" value="Ribonuc_L-PSP"/>
    <property type="match status" value="1"/>
</dbReference>
<dbReference type="InterPro" id="IPR006175">
    <property type="entry name" value="YjgF/YER057c/UK114"/>
</dbReference>